<dbReference type="Proteomes" id="UP000002008">
    <property type="component" value="Chromosome"/>
</dbReference>
<keyword evidence="3" id="KW-1185">Reference proteome</keyword>
<dbReference type="EnsemblBacteria" id="ABY35961">
    <property type="protein sequence ID" value="ABY35961"/>
    <property type="gene ID" value="Caur_2758"/>
</dbReference>
<dbReference type="EMBL" id="CP000909">
    <property type="protein sequence ID" value="ABY35961.1"/>
    <property type="molecule type" value="Genomic_DNA"/>
</dbReference>
<evidence type="ECO:0000313" key="3">
    <source>
        <dbReference type="Proteomes" id="UP000002008"/>
    </source>
</evidence>
<gene>
    <name evidence="2" type="ordered locus">Caur_2758</name>
</gene>
<feature type="transmembrane region" description="Helical" evidence="1">
    <location>
        <begin position="59"/>
        <end position="79"/>
    </location>
</feature>
<keyword evidence="1" id="KW-0812">Transmembrane</keyword>
<feature type="transmembrane region" description="Helical" evidence="1">
    <location>
        <begin position="12"/>
        <end position="32"/>
    </location>
</feature>
<name>A9WK83_CHLAA</name>
<reference evidence="3" key="1">
    <citation type="journal article" date="2011" name="BMC Genomics">
        <title>Complete genome sequence of the filamentous anoxygenic phototrophic bacterium Chloroflexus aurantiacus.</title>
        <authorList>
            <person name="Tang K.H."/>
            <person name="Barry K."/>
            <person name="Chertkov O."/>
            <person name="Dalin E."/>
            <person name="Han C.S."/>
            <person name="Hauser L.J."/>
            <person name="Honchak B.M."/>
            <person name="Karbach L.E."/>
            <person name="Land M.L."/>
            <person name="Lapidus A."/>
            <person name="Larimer F.W."/>
            <person name="Mikhailova N."/>
            <person name="Pitluck S."/>
            <person name="Pierson B.K."/>
            <person name="Blankenship R.E."/>
        </authorList>
    </citation>
    <scope>NUCLEOTIDE SEQUENCE [LARGE SCALE GENOMIC DNA]</scope>
    <source>
        <strain evidence="3">ATCC 29366 / DSM 635 / J-10-fl</strain>
    </source>
</reference>
<accession>A9WK83</accession>
<dbReference type="KEGG" id="cau:Caur_2758"/>
<dbReference type="RefSeq" id="WP_012258614.1">
    <property type="nucleotide sequence ID" value="NC_010175.1"/>
</dbReference>
<keyword evidence="1" id="KW-0472">Membrane</keyword>
<organism evidence="2 3">
    <name type="scientific">Chloroflexus aurantiacus (strain ATCC 29366 / DSM 635 / J-10-fl)</name>
    <dbReference type="NCBI Taxonomy" id="324602"/>
    <lineage>
        <taxon>Bacteria</taxon>
        <taxon>Bacillati</taxon>
        <taxon>Chloroflexota</taxon>
        <taxon>Chloroflexia</taxon>
        <taxon>Chloroflexales</taxon>
        <taxon>Chloroflexineae</taxon>
        <taxon>Chloroflexaceae</taxon>
        <taxon>Chloroflexus</taxon>
    </lineage>
</organism>
<proteinExistence type="predicted"/>
<dbReference type="InParanoid" id="A9WK83"/>
<feature type="transmembrane region" description="Helical" evidence="1">
    <location>
        <begin position="85"/>
        <end position="105"/>
    </location>
</feature>
<feature type="transmembrane region" description="Helical" evidence="1">
    <location>
        <begin position="112"/>
        <end position="130"/>
    </location>
</feature>
<dbReference type="AlphaFoldDB" id="A9WK83"/>
<dbReference type="HOGENOM" id="CLU_1914965_0_0_0"/>
<evidence type="ECO:0000256" key="1">
    <source>
        <dbReference type="SAM" id="Phobius"/>
    </source>
</evidence>
<keyword evidence="1" id="KW-1133">Transmembrane helix</keyword>
<protein>
    <submittedName>
        <fullName evidence="2">Uncharacterized protein</fullName>
    </submittedName>
</protein>
<evidence type="ECO:0000313" key="2">
    <source>
        <dbReference type="EMBL" id="ABY35961.1"/>
    </source>
</evidence>
<sequence length="141" mass="15503">MNLPPILTHRVVRAYLVIALGALLFWLRRIFLPTFFELQGVMFDIAVPSALNSCYNRPALATCSDAVIVVLTVFGVVAAVGWGNLAMTVFALILAIPPLALYFALSPIWPPLIALAFIPIALEFGLWFLFPRQSDTPNDSD</sequence>